<dbReference type="EMBL" id="FR729477">
    <property type="protein sequence ID" value="CBY28200.1"/>
    <property type="molecule type" value="Genomic_DNA"/>
</dbReference>
<reference evidence="2 3" key="1">
    <citation type="journal article" date="2011" name="J. Bacteriol.">
        <title>Complete genome sequence of Yersinia enterocolitica subsp. palearctica serogroup O:3.</title>
        <authorList>
            <person name="Batzilla J."/>
            <person name="Hoper D."/>
            <person name="Antonenka U."/>
            <person name="Heesemann J."/>
            <person name="Rakin A."/>
        </authorList>
    </citation>
    <scope>NUCLEOTIDE SEQUENCE [LARGE SCALE GENOMIC DNA]</scope>
    <source>
        <strain evidence="3">DSM 13030 / CIP 106945 / Y11</strain>
    </source>
</reference>
<accession>A0A0H3NUD3</accession>
<name>A0A0H3NUD3_YERE1</name>
<protein>
    <recommendedName>
        <fullName evidence="4">Addiction module toxin RelE</fullName>
    </recommendedName>
</protein>
<evidence type="ECO:0008006" key="4">
    <source>
        <dbReference type="Google" id="ProtNLM"/>
    </source>
</evidence>
<proteinExistence type="predicted"/>
<organism evidence="2 3">
    <name type="scientific">Yersinia enterocolitica subsp. palearctica serotype O:3 (strain DSM 13030 / CIP 106945 / Y11)</name>
    <dbReference type="NCBI Taxonomy" id="930944"/>
    <lineage>
        <taxon>Bacteria</taxon>
        <taxon>Pseudomonadati</taxon>
        <taxon>Pseudomonadota</taxon>
        <taxon>Gammaproteobacteria</taxon>
        <taxon>Enterobacterales</taxon>
        <taxon>Yersiniaceae</taxon>
        <taxon>Yersinia</taxon>
    </lineage>
</organism>
<dbReference type="PATRIC" id="fig|930944.6.peg.4307"/>
<evidence type="ECO:0000256" key="1">
    <source>
        <dbReference type="SAM" id="MobiDB-lite"/>
    </source>
</evidence>
<gene>
    <name evidence="2" type="ordered locus">Y11_43301</name>
</gene>
<dbReference type="HOGENOM" id="CLU_3190891_0_0_6"/>
<evidence type="ECO:0000313" key="3">
    <source>
        <dbReference type="Proteomes" id="UP000008084"/>
    </source>
</evidence>
<dbReference type="KEGG" id="yey:Y11_43301"/>
<sequence length="46" mass="5235">MKYPIAFNLQHGGQGVHPDELTYILKSKPVSDSGKRVRPTQQQVER</sequence>
<evidence type="ECO:0000313" key="2">
    <source>
        <dbReference type="EMBL" id="CBY28200.1"/>
    </source>
</evidence>
<dbReference type="Proteomes" id="UP000008084">
    <property type="component" value="Chromosome"/>
</dbReference>
<dbReference type="AlphaFoldDB" id="A0A0H3NUD3"/>
<feature type="region of interest" description="Disordered" evidence="1">
    <location>
        <begin position="26"/>
        <end position="46"/>
    </location>
</feature>